<keyword evidence="3" id="KW-1185">Reference proteome</keyword>
<sequence>MSSLVVAKPESEFEKFLREYSDARKHVAKHGTPLQKASIASTDIILKSVDVALVVGTCSYVVNYGLGSFEATKDLPNRGTVATGACASLYAALYAAYKYEEMEKSQEKPKVEEKQKSSSWF</sequence>
<reference evidence="2 3" key="1">
    <citation type="submission" date="2017-12" db="EMBL/GenBank/DDBJ databases">
        <title>Chromulinavorax destructans is a abundant pathogen of dominant heterotrophic picoflagllates.</title>
        <authorList>
            <person name="Deeg C.M."/>
            <person name="Zimmer M."/>
            <person name="Suttle C.A."/>
        </authorList>
    </citation>
    <scope>NUCLEOTIDE SEQUENCE [LARGE SCALE GENOMIC DNA]</scope>
    <source>
        <strain evidence="2 3">SeV1</strain>
    </source>
</reference>
<proteinExistence type="predicted"/>
<dbReference type="Proteomes" id="UP000254834">
    <property type="component" value="Chromosome"/>
</dbReference>
<evidence type="ECO:0000313" key="2">
    <source>
        <dbReference type="EMBL" id="AXK60650.1"/>
    </source>
</evidence>
<gene>
    <name evidence="2" type="ORF">C0J27_02735</name>
</gene>
<dbReference type="EMBL" id="CP025544">
    <property type="protein sequence ID" value="AXK60650.1"/>
    <property type="molecule type" value="Genomic_DNA"/>
</dbReference>
<evidence type="ECO:0000256" key="1">
    <source>
        <dbReference type="SAM" id="MobiDB-lite"/>
    </source>
</evidence>
<organism evidence="2 3">
    <name type="scientific">Candidatus Chromulinivorax destructor</name>
    <dbReference type="NCBI Taxonomy" id="2066483"/>
    <lineage>
        <taxon>Bacteria</taxon>
        <taxon>Candidatus Babelota</taxon>
        <taxon>Candidatus Babeliae</taxon>
        <taxon>Candidatus Babeliales</taxon>
        <taxon>Candidatus Chromulinivoraceae</taxon>
        <taxon>Candidatus Chromulinivorax</taxon>
    </lineage>
</organism>
<dbReference type="AlphaFoldDB" id="A0A345ZBI3"/>
<dbReference type="KEGG" id="cdes:C0J27_02735"/>
<protein>
    <submittedName>
        <fullName evidence="2">Uncharacterized protein</fullName>
    </submittedName>
</protein>
<name>A0A345ZBI3_9BACT</name>
<feature type="region of interest" description="Disordered" evidence="1">
    <location>
        <begin position="102"/>
        <end position="121"/>
    </location>
</feature>
<accession>A0A345ZBI3</accession>
<evidence type="ECO:0000313" key="3">
    <source>
        <dbReference type="Proteomes" id="UP000254834"/>
    </source>
</evidence>